<feature type="region of interest" description="Disordered" evidence="17">
    <location>
        <begin position="730"/>
        <end position="752"/>
    </location>
</feature>
<evidence type="ECO:0000256" key="8">
    <source>
        <dbReference type="ARBA" id="ARBA00022741"/>
    </source>
</evidence>
<keyword evidence="9" id="KW-0418">Kinase</keyword>
<feature type="region of interest" description="Disordered" evidence="17">
    <location>
        <begin position="248"/>
        <end position="377"/>
    </location>
</feature>
<proteinExistence type="inferred from homology"/>
<keyword evidence="15" id="KW-0539">Nucleus</keyword>
<dbReference type="FunFam" id="1.10.510.10:FF:000032">
    <property type="entry name" value="Serine/threonine-protein kinase PBS1"/>
    <property type="match status" value="1"/>
</dbReference>
<feature type="compositionally biased region" description="Polar residues" evidence="17">
    <location>
        <begin position="277"/>
        <end position="286"/>
    </location>
</feature>
<dbReference type="EMBL" id="JAAGAX010000016">
    <property type="protein sequence ID" value="KAF2289991.1"/>
    <property type="molecule type" value="Genomic_DNA"/>
</dbReference>
<dbReference type="PROSITE" id="PS50811">
    <property type="entry name" value="WRKY"/>
    <property type="match status" value="2"/>
</dbReference>
<dbReference type="InterPro" id="IPR003657">
    <property type="entry name" value="WRKY_dom"/>
</dbReference>
<dbReference type="Pfam" id="PF07714">
    <property type="entry name" value="PK_Tyr_Ser-Thr"/>
    <property type="match status" value="1"/>
</dbReference>
<evidence type="ECO:0000256" key="2">
    <source>
        <dbReference type="ARBA" id="ARBA00004193"/>
    </source>
</evidence>
<evidence type="ECO:0000256" key="7">
    <source>
        <dbReference type="ARBA" id="ARBA00022737"/>
    </source>
</evidence>
<evidence type="ECO:0008006" key="22">
    <source>
        <dbReference type="Google" id="ProtNLM"/>
    </source>
</evidence>
<protein>
    <recommendedName>
        <fullName evidence="22">Protein kinase domain-containing protein</fullName>
    </recommendedName>
</protein>
<keyword evidence="8" id="KW-0547">Nucleotide-binding</keyword>
<keyword evidence="6" id="KW-0808">Transferase</keyword>
<evidence type="ECO:0000313" key="20">
    <source>
        <dbReference type="EMBL" id="KAF2289991.1"/>
    </source>
</evidence>
<dbReference type="SUPFAM" id="SSF56112">
    <property type="entry name" value="Protein kinase-like (PK-like)"/>
    <property type="match status" value="1"/>
</dbReference>
<feature type="region of interest" description="Disordered" evidence="17">
    <location>
        <begin position="157"/>
        <end position="200"/>
    </location>
</feature>
<dbReference type="Proteomes" id="UP000467840">
    <property type="component" value="Chromosome 8"/>
</dbReference>
<sequence>MEIKEAERVVIAKPVASRPTCSNFRTFSELLAGAISVSPPNVCSETTVAAIRPKTVRFKPMVNRAPAGSISSQADLSGTGLCNSYDKASKSDSKPTVIYKPQAKLVSKTTVSLLANMGNFVAGHQQQTLPLVEARVQHPNQENHNFTTQITSNFHHNIPSHAQTDQSTEPSRLTSQNQEEDLKTLSAASNRDRPSYDGYNWRKYGQKQVKGSEYPRSYYKCTHPNCPVKKMVERSLDGQIAEIVYKGEHNHSKPQPPKHNSSGMEGLGIVSDGNGQGISTPLWNNHLNERNEGSKCRGEDQNEKGLPLHSTYQAKAPSSHDPAGTGSINAGVATPDNSCGLSGECEEGSRGLEGDGDEPKIKRRKNDNQSNEAGISGDGVQAQESCLVVQSSTETEIVGDGFRWRKYGQKVVKGNPYPRSYYRCTGLKCNVRKYVERVSDDPGAFITTLETVNQNGSKILYSISYVLHMEVVAIKQLNRNGLQGNREFLVEVLMLSLLHHPNLVNLIGYCADGDQRLLVYEYMPLGSLEDHLHDISPGMKRLDWNTRMKIAAGAAKGLEYLHDKASPPVIYRDLKCSNILLGEGYHPKLSDFGLAKLGPVGDHTHVSTRVMGTYGYCAPEYAMTGQLTIKSDVYSFGVVLLEIITGRKAIDSSKATGEQNLVAWASPLLKDRKKFSQMADPMLQGQYPPRGLYQALAIAAMCVQEQPNLRPVIADVVTALTYLASQKYDPDAQTAPGTPRRTRRKQSSVVAGSDRFQTKGIKLRLFHY</sequence>
<gene>
    <name evidence="20" type="ORF">GH714_039437</name>
</gene>
<dbReference type="SMART" id="SM00220">
    <property type="entry name" value="S_TKc"/>
    <property type="match status" value="1"/>
</dbReference>
<dbReference type="Pfam" id="PF03106">
    <property type="entry name" value="WRKY"/>
    <property type="match status" value="2"/>
</dbReference>
<dbReference type="InterPro" id="IPR001245">
    <property type="entry name" value="Ser-Thr/Tyr_kinase_cat_dom"/>
</dbReference>
<evidence type="ECO:0000256" key="10">
    <source>
        <dbReference type="ARBA" id="ARBA00022840"/>
    </source>
</evidence>
<evidence type="ECO:0000256" key="6">
    <source>
        <dbReference type="ARBA" id="ARBA00022679"/>
    </source>
</evidence>
<name>A0A6A6KM05_HEVBR</name>
<accession>A0A6A6KM05</accession>
<dbReference type="InterPro" id="IPR008271">
    <property type="entry name" value="Ser/Thr_kinase_AS"/>
</dbReference>
<evidence type="ECO:0000256" key="4">
    <source>
        <dbReference type="ARBA" id="ARBA00022475"/>
    </source>
</evidence>
<dbReference type="AlphaFoldDB" id="A0A6A6KM05"/>
<dbReference type="GO" id="GO:0003700">
    <property type="term" value="F:DNA-binding transcription factor activity"/>
    <property type="evidence" value="ECO:0007669"/>
    <property type="project" value="InterPro"/>
</dbReference>
<keyword evidence="5" id="KW-0723">Serine/threonine-protein kinase</keyword>
<dbReference type="InterPro" id="IPR011009">
    <property type="entry name" value="Kinase-like_dom_sf"/>
</dbReference>
<feature type="domain" description="WRKY" evidence="19">
    <location>
        <begin position="393"/>
        <end position="458"/>
    </location>
</feature>
<comment type="similarity">
    <text evidence="3">Belongs to the protein kinase superfamily. Ser/Thr protein kinase family.</text>
</comment>
<dbReference type="GO" id="GO:0005886">
    <property type="term" value="C:plasma membrane"/>
    <property type="evidence" value="ECO:0007669"/>
    <property type="project" value="UniProtKB-SubCell"/>
</dbReference>
<dbReference type="PROSITE" id="PS00108">
    <property type="entry name" value="PROTEIN_KINASE_ST"/>
    <property type="match status" value="1"/>
</dbReference>
<dbReference type="Gene3D" id="3.30.200.20">
    <property type="entry name" value="Phosphorylase Kinase, domain 1"/>
    <property type="match status" value="1"/>
</dbReference>
<dbReference type="SMART" id="SM00774">
    <property type="entry name" value="WRKY"/>
    <property type="match status" value="2"/>
</dbReference>
<evidence type="ECO:0000256" key="14">
    <source>
        <dbReference type="ARBA" id="ARBA00023163"/>
    </source>
</evidence>
<evidence type="ECO:0000256" key="3">
    <source>
        <dbReference type="ARBA" id="ARBA00008684"/>
    </source>
</evidence>
<dbReference type="FunFam" id="2.20.25.80:FF:000006">
    <property type="entry name" value="WRKY transcription factor"/>
    <property type="match status" value="1"/>
</dbReference>
<feature type="domain" description="WRKY" evidence="19">
    <location>
        <begin position="197"/>
        <end position="254"/>
    </location>
</feature>
<evidence type="ECO:0000256" key="5">
    <source>
        <dbReference type="ARBA" id="ARBA00022527"/>
    </source>
</evidence>
<evidence type="ECO:0000259" key="18">
    <source>
        <dbReference type="PROSITE" id="PS50011"/>
    </source>
</evidence>
<organism evidence="20 21">
    <name type="scientific">Hevea brasiliensis</name>
    <name type="common">Para rubber tree</name>
    <name type="synonym">Siphonia brasiliensis</name>
    <dbReference type="NCBI Taxonomy" id="3981"/>
    <lineage>
        <taxon>Eukaryota</taxon>
        <taxon>Viridiplantae</taxon>
        <taxon>Streptophyta</taxon>
        <taxon>Embryophyta</taxon>
        <taxon>Tracheophyta</taxon>
        <taxon>Spermatophyta</taxon>
        <taxon>Magnoliopsida</taxon>
        <taxon>eudicotyledons</taxon>
        <taxon>Gunneridae</taxon>
        <taxon>Pentapetalae</taxon>
        <taxon>rosids</taxon>
        <taxon>fabids</taxon>
        <taxon>Malpighiales</taxon>
        <taxon>Euphorbiaceae</taxon>
        <taxon>Crotonoideae</taxon>
        <taxon>Micrandreae</taxon>
        <taxon>Hevea</taxon>
    </lineage>
</organism>
<dbReference type="Gene3D" id="1.10.510.10">
    <property type="entry name" value="Transferase(Phosphotransferase) domain 1"/>
    <property type="match status" value="1"/>
</dbReference>
<dbReference type="PANTHER" id="PTHR47985:SF2">
    <property type="entry name" value="SERINE_THREONINE-PROTEIN KINASE PBL7-RELATED"/>
    <property type="match status" value="1"/>
</dbReference>
<evidence type="ECO:0000313" key="21">
    <source>
        <dbReference type="Proteomes" id="UP000467840"/>
    </source>
</evidence>
<dbReference type="InterPro" id="IPR000719">
    <property type="entry name" value="Prot_kinase_dom"/>
</dbReference>
<keyword evidence="14" id="KW-0804">Transcription</keyword>
<reference evidence="20 21" key="1">
    <citation type="journal article" date="2020" name="Mol. Plant">
        <title>The Chromosome-Based Rubber Tree Genome Provides New Insights into Spurge Genome Evolution and Rubber Biosynthesis.</title>
        <authorList>
            <person name="Liu J."/>
            <person name="Shi C."/>
            <person name="Shi C.C."/>
            <person name="Li W."/>
            <person name="Zhang Q.J."/>
            <person name="Zhang Y."/>
            <person name="Li K."/>
            <person name="Lu H.F."/>
            <person name="Shi C."/>
            <person name="Zhu S.T."/>
            <person name="Xiao Z.Y."/>
            <person name="Nan H."/>
            <person name="Yue Y."/>
            <person name="Zhu X.G."/>
            <person name="Wu Y."/>
            <person name="Hong X.N."/>
            <person name="Fan G.Y."/>
            <person name="Tong Y."/>
            <person name="Zhang D."/>
            <person name="Mao C.L."/>
            <person name="Liu Y.L."/>
            <person name="Hao S.J."/>
            <person name="Liu W.Q."/>
            <person name="Lv M.Q."/>
            <person name="Zhang H.B."/>
            <person name="Liu Y."/>
            <person name="Hu-Tang G.R."/>
            <person name="Wang J.P."/>
            <person name="Wang J.H."/>
            <person name="Sun Y.H."/>
            <person name="Ni S.B."/>
            <person name="Chen W.B."/>
            <person name="Zhang X.C."/>
            <person name="Jiao Y.N."/>
            <person name="Eichler E.E."/>
            <person name="Li G.H."/>
            <person name="Liu X."/>
            <person name="Gao L.Z."/>
        </authorList>
    </citation>
    <scope>NUCLEOTIDE SEQUENCE [LARGE SCALE GENOMIC DNA]</scope>
    <source>
        <strain evidence="21">cv. GT1</strain>
        <tissue evidence="20">Leaf</tissue>
    </source>
</reference>
<evidence type="ECO:0000256" key="11">
    <source>
        <dbReference type="ARBA" id="ARBA00023015"/>
    </source>
</evidence>
<evidence type="ECO:0000256" key="17">
    <source>
        <dbReference type="SAM" id="MobiDB-lite"/>
    </source>
</evidence>
<dbReference type="PROSITE" id="PS50011">
    <property type="entry name" value="PROTEIN_KINASE_DOM"/>
    <property type="match status" value="1"/>
</dbReference>
<keyword evidence="10" id="KW-0067">ATP-binding</keyword>
<keyword evidence="7" id="KW-0677">Repeat</keyword>
<evidence type="ECO:0000256" key="13">
    <source>
        <dbReference type="ARBA" id="ARBA00023136"/>
    </source>
</evidence>
<dbReference type="GO" id="GO:0043565">
    <property type="term" value="F:sequence-specific DNA binding"/>
    <property type="evidence" value="ECO:0007669"/>
    <property type="project" value="InterPro"/>
</dbReference>
<evidence type="ECO:0000256" key="15">
    <source>
        <dbReference type="ARBA" id="ARBA00023242"/>
    </source>
</evidence>
<evidence type="ECO:0000256" key="16">
    <source>
        <dbReference type="ARBA" id="ARBA00023288"/>
    </source>
</evidence>
<dbReference type="InterPro" id="IPR036576">
    <property type="entry name" value="WRKY_dom_sf"/>
</dbReference>
<evidence type="ECO:0000256" key="1">
    <source>
        <dbReference type="ARBA" id="ARBA00004123"/>
    </source>
</evidence>
<dbReference type="GO" id="GO:0005634">
    <property type="term" value="C:nucleus"/>
    <property type="evidence" value="ECO:0007669"/>
    <property type="project" value="UniProtKB-SubCell"/>
</dbReference>
<comment type="caution">
    <text evidence="20">The sequence shown here is derived from an EMBL/GenBank/DDBJ whole genome shotgun (WGS) entry which is preliminary data.</text>
</comment>
<evidence type="ECO:0000256" key="12">
    <source>
        <dbReference type="ARBA" id="ARBA00023125"/>
    </source>
</evidence>
<feature type="compositionally biased region" description="Polar residues" evidence="17">
    <location>
        <begin position="157"/>
        <end position="177"/>
    </location>
</feature>
<keyword evidence="11" id="KW-0805">Transcription regulation</keyword>
<keyword evidence="12" id="KW-0238">DNA-binding</keyword>
<feature type="compositionally biased region" description="Basic and acidic residues" evidence="17">
    <location>
        <begin position="287"/>
        <end position="303"/>
    </location>
</feature>
<dbReference type="GO" id="GO:0004674">
    <property type="term" value="F:protein serine/threonine kinase activity"/>
    <property type="evidence" value="ECO:0007669"/>
    <property type="project" value="UniProtKB-KW"/>
</dbReference>
<dbReference type="GO" id="GO:0005524">
    <property type="term" value="F:ATP binding"/>
    <property type="evidence" value="ECO:0007669"/>
    <property type="project" value="UniProtKB-KW"/>
</dbReference>
<dbReference type="SUPFAM" id="SSF118290">
    <property type="entry name" value="WRKY DNA-binding domain"/>
    <property type="match status" value="2"/>
</dbReference>
<dbReference type="Gene3D" id="2.20.25.80">
    <property type="entry name" value="WRKY domain"/>
    <property type="match status" value="2"/>
</dbReference>
<feature type="domain" description="Protein kinase" evidence="18">
    <location>
        <begin position="446"/>
        <end position="723"/>
    </location>
</feature>
<dbReference type="CDD" id="cd14066">
    <property type="entry name" value="STKc_IRAK"/>
    <property type="match status" value="1"/>
</dbReference>
<keyword evidence="4" id="KW-1003">Cell membrane</keyword>
<keyword evidence="16" id="KW-0449">Lipoprotein</keyword>
<keyword evidence="13" id="KW-0472">Membrane</keyword>
<dbReference type="PANTHER" id="PTHR47985">
    <property type="entry name" value="OS07G0668900 PROTEIN"/>
    <property type="match status" value="1"/>
</dbReference>
<keyword evidence="21" id="KW-1185">Reference proteome</keyword>
<evidence type="ECO:0000256" key="9">
    <source>
        <dbReference type="ARBA" id="ARBA00022777"/>
    </source>
</evidence>
<comment type="subcellular location">
    <subcellularLocation>
        <location evidence="2">Cell membrane</location>
        <topology evidence="2">Lipid-anchor</topology>
    </subcellularLocation>
    <subcellularLocation>
        <location evidence="1">Nucleus</location>
    </subcellularLocation>
</comment>
<evidence type="ECO:0000259" key="19">
    <source>
        <dbReference type="PROSITE" id="PS50811"/>
    </source>
</evidence>
<feature type="compositionally biased region" description="Basic and acidic residues" evidence="17">
    <location>
        <begin position="347"/>
        <end position="360"/>
    </location>
</feature>